<name>A0ABS3WI63_9BACL</name>
<feature type="domain" description="PilZ" evidence="1">
    <location>
        <begin position="33"/>
        <end position="104"/>
    </location>
</feature>
<dbReference type="SUPFAM" id="SSF141371">
    <property type="entry name" value="PilZ domain-like"/>
    <property type="match status" value="1"/>
</dbReference>
<gene>
    <name evidence="2" type="ORF">I8J29_26730</name>
</gene>
<dbReference type="InterPro" id="IPR009875">
    <property type="entry name" value="PilZ_domain"/>
</dbReference>
<comment type="caution">
    <text evidence="2">The sequence shown here is derived from an EMBL/GenBank/DDBJ whole genome shotgun (WGS) entry which is preliminary data.</text>
</comment>
<evidence type="ECO:0000313" key="3">
    <source>
        <dbReference type="Proteomes" id="UP000670947"/>
    </source>
</evidence>
<keyword evidence="3" id="KW-1185">Reference proteome</keyword>
<organism evidence="2 3">
    <name type="scientific">Paenibacillus artemisiicola</name>
    <dbReference type="NCBI Taxonomy" id="1172618"/>
    <lineage>
        <taxon>Bacteria</taxon>
        <taxon>Bacillati</taxon>
        <taxon>Bacillota</taxon>
        <taxon>Bacilli</taxon>
        <taxon>Bacillales</taxon>
        <taxon>Paenibacillaceae</taxon>
        <taxon>Paenibacillus</taxon>
    </lineage>
</organism>
<protein>
    <submittedName>
        <fullName evidence="2">PilZ domain-containing protein</fullName>
    </submittedName>
</protein>
<dbReference type="EMBL" id="JAGGDJ010000040">
    <property type="protein sequence ID" value="MBO7747791.1"/>
    <property type="molecule type" value="Genomic_DNA"/>
</dbReference>
<reference evidence="2 3" key="1">
    <citation type="submission" date="2021-03" db="EMBL/GenBank/DDBJ databases">
        <title>Paenibacillus artemisicola MWE-103 whole genome sequence.</title>
        <authorList>
            <person name="Ham Y.J."/>
        </authorList>
    </citation>
    <scope>NUCLEOTIDE SEQUENCE [LARGE SCALE GENOMIC DNA]</scope>
    <source>
        <strain evidence="2 3">MWE-103</strain>
    </source>
</reference>
<dbReference type="Pfam" id="PF07238">
    <property type="entry name" value="PilZ"/>
    <property type="match status" value="1"/>
</dbReference>
<proteinExistence type="predicted"/>
<evidence type="ECO:0000313" key="2">
    <source>
        <dbReference type="EMBL" id="MBO7747791.1"/>
    </source>
</evidence>
<dbReference type="RefSeq" id="WP_208850421.1">
    <property type="nucleotide sequence ID" value="NZ_JAGGDJ010000040.1"/>
</dbReference>
<evidence type="ECO:0000259" key="1">
    <source>
        <dbReference type="Pfam" id="PF07238"/>
    </source>
</evidence>
<dbReference type="Gene3D" id="2.40.10.220">
    <property type="entry name" value="predicted glycosyltransferase like domains"/>
    <property type="match status" value="1"/>
</dbReference>
<dbReference type="Proteomes" id="UP000670947">
    <property type="component" value="Unassembled WGS sequence"/>
</dbReference>
<sequence length="151" mass="17687">MEIKNSYLRRSPVRIRIWNDVKAEIAISDVKGNYVDSKASSALIQDISPTGARLLTHLRFPVNKDYHIRIMITIGEWEFNLTGQIVWRRKDENLYMYGCEFVPDRHIRQALAVALKEKLRLMNPERQRIHLMYQQVLDAMLRPSSSMDASL</sequence>
<accession>A0ABS3WI63</accession>